<name>A0A3S1CXX9_9BACL</name>
<keyword evidence="3" id="KW-0969">Cilium</keyword>
<keyword evidence="4" id="KW-1185">Reference proteome</keyword>
<evidence type="ECO:0000313" key="4">
    <source>
        <dbReference type="Proteomes" id="UP000272464"/>
    </source>
</evidence>
<dbReference type="OrthoDB" id="280334at2"/>
<protein>
    <submittedName>
        <fullName evidence="3">Flagellar hook capping protein</fullName>
    </submittedName>
</protein>
<proteinExistence type="inferred from homology"/>
<evidence type="ECO:0000256" key="2">
    <source>
        <dbReference type="ARBA" id="ARBA00022795"/>
    </source>
</evidence>
<keyword evidence="3" id="KW-0282">Flagellum</keyword>
<dbReference type="AlphaFoldDB" id="A0A3S1CXX9"/>
<dbReference type="InterPro" id="IPR005648">
    <property type="entry name" value="FlgD"/>
</dbReference>
<keyword evidence="2" id="KW-1005">Bacterial flagellum biogenesis</keyword>
<dbReference type="Proteomes" id="UP000272464">
    <property type="component" value="Unassembled WGS sequence"/>
</dbReference>
<evidence type="ECO:0000313" key="3">
    <source>
        <dbReference type="EMBL" id="RUT29715.1"/>
    </source>
</evidence>
<keyword evidence="3" id="KW-0966">Cell projection</keyword>
<gene>
    <name evidence="3" type="ORF">EJP77_12890</name>
</gene>
<dbReference type="EMBL" id="RZNX01000005">
    <property type="protein sequence ID" value="RUT29715.1"/>
    <property type="molecule type" value="Genomic_DNA"/>
</dbReference>
<evidence type="ECO:0000256" key="1">
    <source>
        <dbReference type="ARBA" id="ARBA00010577"/>
    </source>
</evidence>
<accession>A0A3S1CXX9</accession>
<organism evidence="3 4">
    <name type="scientific">Paenibacillus zeisoli</name>
    <dbReference type="NCBI Taxonomy" id="2496267"/>
    <lineage>
        <taxon>Bacteria</taxon>
        <taxon>Bacillati</taxon>
        <taxon>Bacillota</taxon>
        <taxon>Bacilli</taxon>
        <taxon>Bacillales</taxon>
        <taxon>Paenibacillaceae</taxon>
        <taxon>Paenibacillus</taxon>
    </lineage>
</organism>
<comment type="caution">
    <text evidence="3">The sequence shown here is derived from an EMBL/GenBank/DDBJ whole genome shotgun (WGS) entry which is preliminary data.</text>
</comment>
<comment type="similarity">
    <text evidence="1">Belongs to the FlgD family.</text>
</comment>
<dbReference type="Pfam" id="PF03963">
    <property type="entry name" value="FlgD"/>
    <property type="match status" value="1"/>
</dbReference>
<dbReference type="GO" id="GO:0044781">
    <property type="term" value="P:bacterial-type flagellum organization"/>
    <property type="evidence" value="ECO:0007669"/>
    <property type="project" value="UniProtKB-KW"/>
</dbReference>
<dbReference type="RefSeq" id="WP_127199662.1">
    <property type="nucleotide sequence ID" value="NZ_RZNX01000005.1"/>
</dbReference>
<sequence>MADITPTNVAWPNYSTQNVAKASSKDNQTMGKDQFLKILVTQLGNQDPMQPLEDKEFIAQMAQFTSVEQLMNISGQLTAMNQNLGNLSGLIGKQVSWIDTTETSGFDFNTGKPVTTTTTANGIVDSIVIRGGVQYAKVGSREVAIDKITQINNVQDTKAADANGAGTI</sequence>
<reference evidence="3 4" key="1">
    <citation type="submission" date="2018-12" db="EMBL/GenBank/DDBJ databases">
        <authorList>
            <person name="Sun L."/>
            <person name="Chen Z."/>
        </authorList>
    </citation>
    <scope>NUCLEOTIDE SEQUENCE [LARGE SCALE GENOMIC DNA]</scope>
    <source>
        <strain evidence="3 4">3-5-3</strain>
    </source>
</reference>